<protein>
    <submittedName>
        <fullName evidence="1">YdeI/OmpD-associated family protein</fullName>
    </submittedName>
</protein>
<reference evidence="1 2" key="1">
    <citation type="submission" date="2021-03" db="EMBL/GenBank/DDBJ databases">
        <title>Winogradskyella sp. nov., isolated from costal sediment.</title>
        <authorList>
            <person name="Gao C."/>
        </authorList>
    </citation>
    <scope>NUCLEOTIDE SEQUENCE [LARGE SCALE GENOMIC DNA]</scope>
    <source>
        <strain evidence="1 2">DF17</strain>
    </source>
</reference>
<keyword evidence="2" id="KW-1185">Reference proteome</keyword>
<organism evidence="1 2">
    <name type="scientific">Winogradskyella pelagia</name>
    <dbReference type="NCBI Taxonomy" id="2819984"/>
    <lineage>
        <taxon>Bacteria</taxon>
        <taxon>Pseudomonadati</taxon>
        <taxon>Bacteroidota</taxon>
        <taxon>Flavobacteriia</taxon>
        <taxon>Flavobacteriales</taxon>
        <taxon>Flavobacteriaceae</taxon>
        <taxon>Winogradskyella</taxon>
    </lineage>
</organism>
<evidence type="ECO:0000313" key="2">
    <source>
        <dbReference type="Proteomes" id="UP000676776"/>
    </source>
</evidence>
<comment type="caution">
    <text evidence="1">The sequence shown here is derived from an EMBL/GenBank/DDBJ whole genome shotgun (WGS) entry which is preliminary data.</text>
</comment>
<dbReference type="EMBL" id="JAGEVF010000003">
    <property type="protein sequence ID" value="MBO3116141.1"/>
    <property type="molecule type" value="Genomic_DNA"/>
</dbReference>
<proteinExistence type="predicted"/>
<name>A0ABS3T2M2_9FLAO</name>
<evidence type="ECO:0000313" key="1">
    <source>
        <dbReference type="EMBL" id="MBO3116141.1"/>
    </source>
</evidence>
<accession>A0ABS3T2M2</accession>
<sequence length="162" mass="18927">MLKSIPFEVSLANKQSIILPSEYIAQFITNKHKRIKVKASFKDKKLEFYAALKYEKSGLFRIYFSKAKQAEMDIFPNDYFTLQVFEDNSKYGVELSEEFEAVLISDYEAFTIFESLTPGKQRSIIYAISRYKSSQTKIDKSLIFTTNLKRGITDPKQWLKQN</sequence>
<dbReference type="Pfam" id="PF13376">
    <property type="entry name" value="OmdA"/>
    <property type="match status" value="1"/>
</dbReference>
<gene>
    <name evidence="1" type="ORF">J4050_05245</name>
</gene>
<dbReference type="RefSeq" id="WP_208152994.1">
    <property type="nucleotide sequence ID" value="NZ_JAGEVF010000003.1"/>
</dbReference>
<dbReference type="Proteomes" id="UP000676776">
    <property type="component" value="Unassembled WGS sequence"/>
</dbReference>